<dbReference type="PANTHER" id="PTHR34978">
    <property type="entry name" value="POSSIBLE SENSOR-TRANSDUCER PROTEIN BLAR"/>
    <property type="match status" value="1"/>
</dbReference>
<keyword evidence="1" id="KW-0812">Transmembrane</keyword>
<dbReference type="Gene3D" id="3.30.2010.10">
    <property type="entry name" value="Metalloproteases ('zincins'), catalytic domain"/>
    <property type="match status" value="1"/>
</dbReference>
<dbReference type="EMBL" id="JAGGLB010000052">
    <property type="protein sequence ID" value="MBP1996597.1"/>
    <property type="molecule type" value="Genomic_DNA"/>
</dbReference>
<gene>
    <name evidence="3" type="ORF">J2Z66_008245</name>
</gene>
<evidence type="ECO:0000313" key="3">
    <source>
        <dbReference type="EMBL" id="MBP1996597.1"/>
    </source>
</evidence>
<dbReference type="InterPro" id="IPR052173">
    <property type="entry name" value="Beta-lactam_resp_regulator"/>
</dbReference>
<dbReference type="PANTHER" id="PTHR34978:SF3">
    <property type="entry name" value="SLR0241 PROTEIN"/>
    <property type="match status" value="1"/>
</dbReference>
<dbReference type="InterPro" id="IPR008756">
    <property type="entry name" value="Peptidase_M56"/>
</dbReference>
<feature type="transmembrane region" description="Helical" evidence="1">
    <location>
        <begin position="168"/>
        <end position="187"/>
    </location>
</feature>
<evidence type="ECO:0000256" key="1">
    <source>
        <dbReference type="SAM" id="Phobius"/>
    </source>
</evidence>
<reference evidence="3 4" key="1">
    <citation type="submission" date="2021-03" db="EMBL/GenBank/DDBJ databases">
        <title>Genomic Encyclopedia of Type Strains, Phase IV (KMG-IV): sequencing the most valuable type-strain genomes for metagenomic binning, comparative biology and taxonomic classification.</title>
        <authorList>
            <person name="Goeker M."/>
        </authorList>
    </citation>
    <scope>NUCLEOTIDE SEQUENCE [LARGE SCALE GENOMIC DNA]</scope>
    <source>
        <strain evidence="3 4">DSM 26048</strain>
    </source>
</reference>
<protein>
    <submittedName>
        <fullName evidence="3">Beta-lactamase regulating signal transducer with metallopeptidase domain</fullName>
    </submittedName>
</protein>
<dbReference type="CDD" id="cd07326">
    <property type="entry name" value="M56_BlaR1_MecR1_like"/>
    <property type="match status" value="1"/>
</dbReference>
<comment type="caution">
    <text evidence="3">The sequence shown here is derived from an EMBL/GenBank/DDBJ whole genome shotgun (WGS) entry which is preliminary data.</text>
</comment>
<feature type="transmembrane region" description="Helical" evidence="1">
    <location>
        <begin position="56"/>
        <end position="76"/>
    </location>
</feature>
<feature type="transmembrane region" description="Helical" evidence="1">
    <location>
        <begin position="260"/>
        <end position="279"/>
    </location>
</feature>
<keyword evidence="1" id="KW-0472">Membrane</keyword>
<dbReference type="RefSeq" id="WP_245376193.1">
    <property type="nucleotide sequence ID" value="NZ_JAGGLB010000052.1"/>
</dbReference>
<evidence type="ECO:0000313" key="4">
    <source>
        <dbReference type="Proteomes" id="UP001519287"/>
    </source>
</evidence>
<sequence>MWERRSRILIISNLFIAMCILLQMGMYVTQGLLGRPYAYNIFDHCISLLNRLGLSWMVYLLDTLVVYTLIMMLWVIGKQLYFSRRTYTKLNKLVDVELTAAFNQMYGEGRKEFIVVTHPDSIALTMRFIRPQIVLSTGLLELLHEDELEALIQHERFHRKNNDPLKTFLMFLSSSVLWYVPILKWSYKQYQTAREVLADCYAIGITGSSESLGSALLKLLSINKKTRYSFTYASFAESSINYRIQYLIDPQTKLAFRLPVQRMIISLQVVVVLSAMFFVELI</sequence>
<feature type="domain" description="Peptidase M56" evidence="2">
    <location>
        <begin position="59"/>
        <end position="247"/>
    </location>
</feature>
<keyword evidence="1" id="KW-1133">Transmembrane helix</keyword>
<keyword evidence="4" id="KW-1185">Reference proteome</keyword>
<dbReference type="Pfam" id="PF05569">
    <property type="entry name" value="Peptidase_M56"/>
    <property type="match status" value="1"/>
</dbReference>
<organism evidence="3 4">
    <name type="scientific">Paenibacillus eucommiae</name>
    <dbReference type="NCBI Taxonomy" id="1355755"/>
    <lineage>
        <taxon>Bacteria</taxon>
        <taxon>Bacillati</taxon>
        <taxon>Bacillota</taxon>
        <taxon>Bacilli</taxon>
        <taxon>Bacillales</taxon>
        <taxon>Paenibacillaceae</taxon>
        <taxon>Paenibacillus</taxon>
    </lineage>
</organism>
<dbReference type="Proteomes" id="UP001519287">
    <property type="component" value="Unassembled WGS sequence"/>
</dbReference>
<feature type="transmembrane region" description="Helical" evidence="1">
    <location>
        <begin position="7"/>
        <end position="28"/>
    </location>
</feature>
<evidence type="ECO:0000259" key="2">
    <source>
        <dbReference type="Pfam" id="PF05569"/>
    </source>
</evidence>
<proteinExistence type="predicted"/>
<name>A0ABS4J9S0_9BACL</name>
<accession>A0ABS4J9S0</accession>